<protein>
    <submittedName>
        <fullName evidence="5">Alpha/beta-hydrolase</fullName>
    </submittedName>
</protein>
<evidence type="ECO:0000256" key="1">
    <source>
        <dbReference type="ARBA" id="ARBA00022801"/>
    </source>
</evidence>
<accession>R7RX64</accession>
<sequence>MESDLCPFTFIYKHVESSSLDLAIDYYPPSIQSASAEHGSTRGGPSVAPTHLGAPCLVYFHGGGMTVGDRKSWFPSWLHQRITSSGIAFISADYRLVPPCTGHDVLCDMKDLFAFLSASLNTQLLSLEPNHDHTSSRTVFKIDPERIGVAGSSAGGLCAYLAAAHAFPRPKVVLSMYGMGGDFLTPHYLLPKTRPFFRGREILSPSTFSDFLYPRSSDLSQLSGSSLEYYGEGESEVYPRGYPKNLRMQLTRLYLQLGIFLDYWTGEHGSQYQDGKGEEDAPRRAGEPGARKTGDEERSLSARLRMALTSDISSPNEERAHVRSLIPSSSLSLFPQFLVDEHWPATFLVHGELDTAVPVGESRALCDAIKKLQIKEDVKLRVIPGEEHSFDYQPGAEERFGGEGGLYDEIVGFVRKVLGP</sequence>
<organism evidence="5 6">
    <name type="scientific">Stereum hirsutum (strain FP-91666)</name>
    <name type="common">White-rot fungus</name>
    <dbReference type="NCBI Taxonomy" id="721885"/>
    <lineage>
        <taxon>Eukaryota</taxon>
        <taxon>Fungi</taxon>
        <taxon>Dikarya</taxon>
        <taxon>Basidiomycota</taxon>
        <taxon>Agaricomycotina</taxon>
        <taxon>Agaricomycetes</taxon>
        <taxon>Russulales</taxon>
        <taxon>Stereaceae</taxon>
        <taxon>Stereum</taxon>
    </lineage>
</organism>
<dbReference type="GO" id="GO:0016787">
    <property type="term" value="F:hydrolase activity"/>
    <property type="evidence" value="ECO:0007669"/>
    <property type="project" value="UniProtKB-KW"/>
</dbReference>
<dbReference type="InterPro" id="IPR029058">
    <property type="entry name" value="AB_hydrolase_fold"/>
</dbReference>
<dbReference type="EMBL" id="JH687405">
    <property type="protein sequence ID" value="EIM79408.1"/>
    <property type="molecule type" value="Genomic_DNA"/>
</dbReference>
<evidence type="ECO:0000313" key="6">
    <source>
        <dbReference type="Proteomes" id="UP000053927"/>
    </source>
</evidence>
<dbReference type="OMA" id="MFLARLY"/>
<dbReference type="Gene3D" id="3.40.50.1820">
    <property type="entry name" value="alpha/beta hydrolase"/>
    <property type="match status" value="1"/>
</dbReference>
<dbReference type="KEGG" id="shs:STEHIDRAFT_69613"/>
<name>R7RX64_STEHR</name>
<dbReference type="AlphaFoldDB" id="R7RX64"/>
<dbReference type="eggNOG" id="ENOG502S3DF">
    <property type="taxonomic scope" value="Eukaryota"/>
</dbReference>
<feature type="domain" description="Alpha/beta hydrolase fold-3" evidence="4">
    <location>
        <begin position="57"/>
        <end position="178"/>
    </location>
</feature>
<evidence type="ECO:0000313" key="5">
    <source>
        <dbReference type="EMBL" id="EIM79408.1"/>
    </source>
</evidence>
<dbReference type="PANTHER" id="PTHR48081:SF3">
    <property type="entry name" value="ALPHA_BETA HYDROLASE FOLD-3 DOMAIN-CONTAINING PROTEIN"/>
    <property type="match status" value="1"/>
</dbReference>
<evidence type="ECO:0000259" key="4">
    <source>
        <dbReference type="Pfam" id="PF07859"/>
    </source>
</evidence>
<proteinExistence type="predicted"/>
<reference evidence="6" key="1">
    <citation type="journal article" date="2012" name="Science">
        <title>The Paleozoic origin of enzymatic lignin decomposition reconstructed from 31 fungal genomes.</title>
        <authorList>
            <person name="Floudas D."/>
            <person name="Binder M."/>
            <person name="Riley R."/>
            <person name="Barry K."/>
            <person name="Blanchette R.A."/>
            <person name="Henrissat B."/>
            <person name="Martinez A.T."/>
            <person name="Otillar R."/>
            <person name="Spatafora J.W."/>
            <person name="Yadav J.S."/>
            <person name="Aerts A."/>
            <person name="Benoit I."/>
            <person name="Boyd A."/>
            <person name="Carlson A."/>
            <person name="Copeland A."/>
            <person name="Coutinho P.M."/>
            <person name="de Vries R.P."/>
            <person name="Ferreira P."/>
            <person name="Findley K."/>
            <person name="Foster B."/>
            <person name="Gaskell J."/>
            <person name="Glotzer D."/>
            <person name="Gorecki P."/>
            <person name="Heitman J."/>
            <person name="Hesse C."/>
            <person name="Hori C."/>
            <person name="Igarashi K."/>
            <person name="Jurgens J.A."/>
            <person name="Kallen N."/>
            <person name="Kersten P."/>
            <person name="Kohler A."/>
            <person name="Kuees U."/>
            <person name="Kumar T.K.A."/>
            <person name="Kuo A."/>
            <person name="LaButti K."/>
            <person name="Larrondo L.F."/>
            <person name="Lindquist E."/>
            <person name="Ling A."/>
            <person name="Lombard V."/>
            <person name="Lucas S."/>
            <person name="Lundell T."/>
            <person name="Martin R."/>
            <person name="McLaughlin D.J."/>
            <person name="Morgenstern I."/>
            <person name="Morin E."/>
            <person name="Murat C."/>
            <person name="Nagy L.G."/>
            <person name="Nolan M."/>
            <person name="Ohm R.A."/>
            <person name="Patyshakuliyeva A."/>
            <person name="Rokas A."/>
            <person name="Ruiz-Duenas F.J."/>
            <person name="Sabat G."/>
            <person name="Salamov A."/>
            <person name="Samejima M."/>
            <person name="Schmutz J."/>
            <person name="Slot J.C."/>
            <person name="St John F."/>
            <person name="Stenlid J."/>
            <person name="Sun H."/>
            <person name="Sun S."/>
            <person name="Syed K."/>
            <person name="Tsang A."/>
            <person name="Wiebenga A."/>
            <person name="Young D."/>
            <person name="Pisabarro A."/>
            <person name="Eastwood D.C."/>
            <person name="Martin F."/>
            <person name="Cullen D."/>
            <person name="Grigoriev I.V."/>
            <person name="Hibbett D.S."/>
        </authorList>
    </citation>
    <scope>NUCLEOTIDE SEQUENCE [LARGE SCALE GENOMIC DNA]</scope>
    <source>
        <strain evidence="6">FP-91666</strain>
    </source>
</reference>
<feature type="region of interest" description="Disordered" evidence="2">
    <location>
        <begin position="271"/>
        <end position="299"/>
    </location>
</feature>
<keyword evidence="1 5" id="KW-0378">Hydrolase</keyword>
<dbReference type="Pfam" id="PF00326">
    <property type="entry name" value="Peptidase_S9"/>
    <property type="match status" value="1"/>
</dbReference>
<evidence type="ECO:0000256" key="2">
    <source>
        <dbReference type="SAM" id="MobiDB-lite"/>
    </source>
</evidence>
<dbReference type="InterPro" id="IPR001375">
    <property type="entry name" value="Peptidase_S9_cat"/>
</dbReference>
<keyword evidence="6" id="KW-1185">Reference proteome</keyword>
<evidence type="ECO:0000259" key="3">
    <source>
        <dbReference type="Pfam" id="PF00326"/>
    </source>
</evidence>
<dbReference type="Pfam" id="PF07859">
    <property type="entry name" value="Abhydrolase_3"/>
    <property type="match status" value="1"/>
</dbReference>
<gene>
    <name evidence="5" type="ORF">STEHIDRAFT_69613</name>
</gene>
<feature type="compositionally biased region" description="Basic and acidic residues" evidence="2">
    <location>
        <begin position="275"/>
        <end position="299"/>
    </location>
</feature>
<dbReference type="OrthoDB" id="19653at2759"/>
<dbReference type="SUPFAM" id="SSF53474">
    <property type="entry name" value="alpha/beta-Hydrolases"/>
    <property type="match status" value="1"/>
</dbReference>
<dbReference type="GeneID" id="18806555"/>
<dbReference type="InterPro" id="IPR050300">
    <property type="entry name" value="GDXG_lipolytic_enzyme"/>
</dbReference>
<dbReference type="PANTHER" id="PTHR48081">
    <property type="entry name" value="AB HYDROLASE SUPERFAMILY PROTEIN C4A8.06C"/>
    <property type="match status" value="1"/>
</dbReference>
<dbReference type="InterPro" id="IPR013094">
    <property type="entry name" value="AB_hydrolase_3"/>
</dbReference>
<feature type="domain" description="Peptidase S9 prolyl oligopeptidase catalytic" evidence="3">
    <location>
        <begin position="342"/>
        <end position="391"/>
    </location>
</feature>
<dbReference type="Proteomes" id="UP000053927">
    <property type="component" value="Unassembled WGS sequence"/>
</dbReference>
<dbReference type="RefSeq" id="XP_007311487.1">
    <property type="nucleotide sequence ID" value="XM_007311425.1"/>
</dbReference>